<comment type="caution">
    <text evidence="2">The sequence shown here is derived from an EMBL/GenBank/DDBJ whole genome shotgun (WGS) entry which is preliminary data.</text>
</comment>
<evidence type="ECO:0000313" key="2">
    <source>
        <dbReference type="EMBL" id="MEO3691655.1"/>
    </source>
</evidence>
<feature type="compositionally biased region" description="Low complexity" evidence="1">
    <location>
        <begin position="99"/>
        <end position="116"/>
    </location>
</feature>
<reference evidence="2 3" key="1">
    <citation type="submission" date="2024-05" db="EMBL/GenBank/DDBJ databases">
        <title>Roseateles sp. DJS-2-20 16S ribosomal RNA gene Genome sequencing and assembly.</title>
        <authorList>
            <person name="Woo H."/>
        </authorList>
    </citation>
    <scope>NUCLEOTIDE SEQUENCE [LARGE SCALE GENOMIC DNA]</scope>
    <source>
        <strain evidence="2 3">DJS-2-20</strain>
    </source>
</reference>
<sequence length="116" mass="12145">MQQRMRPTVTAKTDLPPIPPALAGVALIDAPTCAAAGGMSVSWWHEEVRTGRAPAPAVRQPRCTRWRLPDVVAFWQAFASKGEADAQGAEQVTAKARKASAAARAKRAAGASAAAQ</sequence>
<accession>A0ABV0G1S1</accession>
<dbReference type="Proteomes" id="UP001495147">
    <property type="component" value="Unassembled WGS sequence"/>
</dbReference>
<evidence type="ECO:0000256" key="1">
    <source>
        <dbReference type="SAM" id="MobiDB-lite"/>
    </source>
</evidence>
<keyword evidence="3" id="KW-1185">Reference proteome</keyword>
<organism evidence="2 3">
    <name type="scientific">Roseateles paludis</name>
    <dbReference type="NCBI Taxonomy" id="3145238"/>
    <lineage>
        <taxon>Bacteria</taxon>
        <taxon>Pseudomonadati</taxon>
        <taxon>Pseudomonadota</taxon>
        <taxon>Betaproteobacteria</taxon>
        <taxon>Burkholderiales</taxon>
        <taxon>Sphaerotilaceae</taxon>
        <taxon>Roseateles</taxon>
    </lineage>
</organism>
<evidence type="ECO:0008006" key="4">
    <source>
        <dbReference type="Google" id="ProtNLM"/>
    </source>
</evidence>
<protein>
    <recommendedName>
        <fullName evidence="4">AlpA family phage regulatory protein</fullName>
    </recommendedName>
</protein>
<proteinExistence type="predicted"/>
<evidence type="ECO:0000313" key="3">
    <source>
        <dbReference type="Proteomes" id="UP001495147"/>
    </source>
</evidence>
<gene>
    <name evidence="2" type="ORF">ABDJ85_09260</name>
</gene>
<name>A0ABV0G1S1_9BURK</name>
<dbReference type="EMBL" id="JBDPZD010000002">
    <property type="protein sequence ID" value="MEO3691655.1"/>
    <property type="molecule type" value="Genomic_DNA"/>
</dbReference>
<feature type="region of interest" description="Disordered" evidence="1">
    <location>
        <begin position="97"/>
        <end position="116"/>
    </location>
</feature>